<accession>A0ABZ3GZV6</accession>
<dbReference type="RefSeq" id="WP_193807805.1">
    <property type="nucleotide sequence ID" value="NZ_CP087714.1"/>
</dbReference>
<evidence type="ECO:0000313" key="1">
    <source>
        <dbReference type="EMBL" id="XAT62858.1"/>
    </source>
</evidence>
<sequence>MLEDSVIAEKAGLTKKLEIVSRKEFDGLDKLGVMGFICFKSKENV</sequence>
<name>A0ABZ3GZV6_GEOAI</name>
<dbReference type="EMBL" id="CP087714">
    <property type="protein sequence ID" value="XAT62858.1"/>
    <property type="molecule type" value="Genomic_DNA"/>
</dbReference>
<organism evidence="1 2">
    <name type="scientific">Geoglobus acetivorans</name>
    <dbReference type="NCBI Taxonomy" id="565033"/>
    <lineage>
        <taxon>Archaea</taxon>
        <taxon>Methanobacteriati</taxon>
        <taxon>Methanobacteriota</taxon>
        <taxon>Archaeoglobi</taxon>
        <taxon>Archaeoglobales</taxon>
        <taxon>Archaeoglobaceae</taxon>
        <taxon>Geoglobus</taxon>
    </lineage>
</organism>
<protein>
    <submittedName>
        <fullName evidence="1">Uncharacterized protein</fullName>
    </submittedName>
</protein>
<dbReference type="Proteomes" id="UP001492541">
    <property type="component" value="Chromosome"/>
</dbReference>
<evidence type="ECO:0000313" key="2">
    <source>
        <dbReference type="Proteomes" id="UP001492541"/>
    </source>
</evidence>
<gene>
    <name evidence="1" type="ORF">LPQ35_06260</name>
</gene>
<reference evidence="1 2" key="1">
    <citation type="submission" date="2021-11" db="EMBL/GenBank/DDBJ databases">
        <title>Whole genome of Geoglobus acetivorans.</title>
        <authorList>
            <person name="Liu D."/>
        </authorList>
    </citation>
    <scope>NUCLEOTIDE SEQUENCE [LARGE SCALE GENOMIC DNA]</scope>
    <source>
        <strain evidence="1 2">SBH6</strain>
    </source>
</reference>
<proteinExistence type="predicted"/>
<dbReference type="GeneID" id="90449273"/>
<keyword evidence="2" id="KW-1185">Reference proteome</keyword>